<evidence type="ECO:0000313" key="1">
    <source>
        <dbReference type="EMBL" id="CAL1528086.1"/>
    </source>
</evidence>
<proteinExistence type="predicted"/>
<protein>
    <submittedName>
        <fullName evidence="1">Uncharacterized protein</fullName>
    </submittedName>
</protein>
<dbReference type="AlphaFoldDB" id="A0AAV2H788"/>
<gene>
    <name evidence="1" type="ORF">GSLYS_00002256001</name>
</gene>
<evidence type="ECO:0000313" key="2">
    <source>
        <dbReference type="Proteomes" id="UP001497497"/>
    </source>
</evidence>
<organism evidence="1 2">
    <name type="scientific">Lymnaea stagnalis</name>
    <name type="common">Great pond snail</name>
    <name type="synonym">Helix stagnalis</name>
    <dbReference type="NCBI Taxonomy" id="6523"/>
    <lineage>
        <taxon>Eukaryota</taxon>
        <taxon>Metazoa</taxon>
        <taxon>Spiralia</taxon>
        <taxon>Lophotrochozoa</taxon>
        <taxon>Mollusca</taxon>
        <taxon>Gastropoda</taxon>
        <taxon>Heterobranchia</taxon>
        <taxon>Euthyneura</taxon>
        <taxon>Panpulmonata</taxon>
        <taxon>Hygrophila</taxon>
        <taxon>Lymnaeoidea</taxon>
        <taxon>Lymnaeidae</taxon>
        <taxon>Lymnaea</taxon>
    </lineage>
</organism>
<keyword evidence="2" id="KW-1185">Reference proteome</keyword>
<sequence length="160" mass="18711">MKNMWSLKSTGDPDDVCAALASGLQCDGRHGSRVYSNEMPTIPRKPLPRDILQPDVIVLKATDWKGVKLPFEDPRFEPMYLADRDTDFMSCTNNPFRYCNRKRKFPEKNRCPNLPIAREDIMKPEPGGYYACMRPSAMPDRRWPMRRFPRPPESFLTRLW</sequence>
<reference evidence="1 2" key="1">
    <citation type="submission" date="2024-04" db="EMBL/GenBank/DDBJ databases">
        <authorList>
            <consortium name="Genoscope - CEA"/>
            <person name="William W."/>
        </authorList>
    </citation>
    <scope>NUCLEOTIDE SEQUENCE [LARGE SCALE GENOMIC DNA]</scope>
</reference>
<comment type="caution">
    <text evidence="1">The sequence shown here is derived from an EMBL/GenBank/DDBJ whole genome shotgun (WGS) entry which is preliminary data.</text>
</comment>
<dbReference type="Proteomes" id="UP001497497">
    <property type="component" value="Unassembled WGS sequence"/>
</dbReference>
<name>A0AAV2H788_LYMST</name>
<dbReference type="EMBL" id="CAXITT010000027">
    <property type="protein sequence ID" value="CAL1528086.1"/>
    <property type="molecule type" value="Genomic_DNA"/>
</dbReference>
<accession>A0AAV2H788</accession>